<gene>
    <name evidence="1" type="ORF">ACFPOG_28615</name>
</gene>
<protein>
    <submittedName>
        <fullName evidence="1">PD-(D/E)XK nuclease family protein</fullName>
    </submittedName>
</protein>
<evidence type="ECO:0000313" key="2">
    <source>
        <dbReference type="Proteomes" id="UP001596044"/>
    </source>
</evidence>
<dbReference type="EMBL" id="JBHSMJ010000042">
    <property type="protein sequence ID" value="MFC5452176.1"/>
    <property type="molecule type" value="Genomic_DNA"/>
</dbReference>
<comment type="caution">
    <text evidence="1">The sequence shown here is derived from an EMBL/GenBank/DDBJ whole genome shotgun (WGS) entry which is preliminary data.</text>
</comment>
<accession>A0ABW0KHT0</accession>
<proteinExistence type="predicted"/>
<keyword evidence="2" id="KW-1185">Reference proteome</keyword>
<sequence length="368" mass="43683">MEDTFFETLSVAHLEKIHSQMLCWILNGDILDLAQKTRMLNSIFGTSETTFSKLDCYTEYKSMDIVVVTDKITFIIENKLKSSQHSDQLERYMEIIQEDSRFKDTISKFGFLTLVGEESKHSEWKNIIYRELLDSLRNVFVYNEEIRNPSHIIFNEYLKTLANLVDTFEKFDKNHKDFQNVFEEATKKKYEKLNTNYGSEEKKYISRVNLESVFQEHFLRKIAQKIIDINKYSYHIGNTNGNALLHIDLSTNNKINGFDFNLGFQYQDNTLKFNIGAVLYKQSNSSWLPQEVYDYFENLSKNTKFSKYNPPKYRAYTSVSKKLDKEVYELDEGEFVQILNEYIDECKVLIGMFTEVSKQKKWERIYKR</sequence>
<dbReference type="RefSeq" id="WP_270877705.1">
    <property type="nucleotide sequence ID" value="NZ_JAQFVF010000005.1"/>
</dbReference>
<evidence type="ECO:0000313" key="1">
    <source>
        <dbReference type="EMBL" id="MFC5452176.1"/>
    </source>
</evidence>
<dbReference type="InterPro" id="IPR029470">
    <property type="entry name" value="PDDEXK_4"/>
</dbReference>
<name>A0ABW0KHT0_9BACL</name>
<organism evidence="1 2">
    <name type="scientific">Paenibacillus aestuarii</name>
    <dbReference type="NCBI Taxonomy" id="516965"/>
    <lineage>
        <taxon>Bacteria</taxon>
        <taxon>Bacillati</taxon>
        <taxon>Bacillota</taxon>
        <taxon>Bacilli</taxon>
        <taxon>Bacillales</taxon>
        <taxon>Paenibacillaceae</taxon>
        <taxon>Paenibacillus</taxon>
    </lineage>
</organism>
<reference evidence="2" key="1">
    <citation type="journal article" date="2019" name="Int. J. Syst. Evol. Microbiol.">
        <title>The Global Catalogue of Microorganisms (GCM) 10K type strain sequencing project: providing services to taxonomists for standard genome sequencing and annotation.</title>
        <authorList>
            <consortium name="The Broad Institute Genomics Platform"/>
            <consortium name="The Broad Institute Genome Sequencing Center for Infectious Disease"/>
            <person name="Wu L."/>
            <person name="Ma J."/>
        </authorList>
    </citation>
    <scope>NUCLEOTIDE SEQUENCE [LARGE SCALE GENOMIC DNA]</scope>
    <source>
        <strain evidence="2">KACC 11904</strain>
    </source>
</reference>
<dbReference type="Pfam" id="PF14281">
    <property type="entry name" value="PDDEXK_4"/>
    <property type="match status" value="1"/>
</dbReference>
<dbReference type="Proteomes" id="UP001596044">
    <property type="component" value="Unassembled WGS sequence"/>
</dbReference>